<accession>A0ACB8U5W8</accession>
<name>A0ACB8U5W8_9APHY</name>
<evidence type="ECO:0000313" key="2">
    <source>
        <dbReference type="Proteomes" id="UP001055072"/>
    </source>
</evidence>
<comment type="caution">
    <text evidence="1">The sequence shown here is derived from an EMBL/GenBank/DDBJ whole genome shotgun (WGS) entry which is preliminary data.</text>
</comment>
<proteinExistence type="predicted"/>
<gene>
    <name evidence="1" type="ORF">BDY19DRAFT_112582</name>
</gene>
<protein>
    <submittedName>
        <fullName evidence="1">Clavaminate synthase-like protein</fullName>
    </submittedName>
</protein>
<evidence type="ECO:0000313" key="1">
    <source>
        <dbReference type="EMBL" id="KAI0089600.1"/>
    </source>
</evidence>
<keyword evidence="2" id="KW-1185">Reference proteome</keyword>
<dbReference type="EMBL" id="MU274910">
    <property type="protein sequence ID" value="KAI0089600.1"/>
    <property type="molecule type" value="Genomic_DNA"/>
</dbReference>
<sequence>MTIDTKSPVPHYAPAAPTQENLTYADLGIVDLAKASTAEGLAELATTARDALHNIGFFYIINHGLSRPETERMFDIADVPFSQVPDQEKSEYRAKIIEAGSYQGYKPRQFWHINGGVKDQIETYNINRNVAKKQHPEALRPYLPEIGDFARHNHGILHTILRLLAIGLELPEDTFVNQHKWESASETYVRFMKYYPRTAEDEEKAQQVWLKGHTDIGSITILWSQPVSALQILSPDGQWKWLRHVDNALVVNAGDCMEFLSGGFYKATIHRVIQPPVDQRGHTRLGIIYFGSPDENVKLLPASESSVLERVGICRRFEDKDAPTVGSYRTGRTASYGTVTLKQSEEKDIEVEVVSGVVVKHYN</sequence>
<reference evidence="1" key="1">
    <citation type="journal article" date="2021" name="Environ. Microbiol.">
        <title>Gene family expansions and transcriptome signatures uncover fungal adaptations to wood decay.</title>
        <authorList>
            <person name="Hage H."/>
            <person name="Miyauchi S."/>
            <person name="Viragh M."/>
            <person name="Drula E."/>
            <person name="Min B."/>
            <person name="Chaduli D."/>
            <person name="Navarro D."/>
            <person name="Favel A."/>
            <person name="Norest M."/>
            <person name="Lesage-Meessen L."/>
            <person name="Balint B."/>
            <person name="Merenyi Z."/>
            <person name="de Eugenio L."/>
            <person name="Morin E."/>
            <person name="Martinez A.T."/>
            <person name="Baldrian P."/>
            <person name="Stursova M."/>
            <person name="Martinez M.J."/>
            <person name="Novotny C."/>
            <person name="Magnuson J.K."/>
            <person name="Spatafora J.W."/>
            <person name="Maurice S."/>
            <person name="Pangilinan J."/>
            <person name="Andreopoulos W."/>
            <person name="LaButti K."/>
            <person name="Hundley H."/>
            <person name="Na H."/>
            <person name="Kuo A."/>
            <person name="Barry K."/>
            <person name="Lipzen A."/>
            <person name="Henrissat B."/>
            <person name="Riley R."/>
            <person name="Ahrendt S."/>
            <person name="Nagy L.G."/>
            <person name="Grigoriev I.V."/>
            <person name="Martin F."/>
            <person name="Rosso M.N."/>
        </authorList>
    </citation>
    <scope>NUCLEOTIDE SEQUENCE</scope>
    <source>
        <strain evidence="1">CBS 384.51</strain>
    </source>
</reference>
<dbReference type="Proteomes" id="UP001055072">
    <property type="component" value="Unassembled WGS sequence"/>
</dbReference>
<organism evidence="1 2">
    <name type="scientific">Irpex rosettiformis</name>
    <dbReference type="NCBI Taxonomy" id="378272"/>
    <lineage>
        <taxon>Eukaryota</taxon>
        <taxon>Fungi</taxon>
        <taxon>Dikarya</taxon>
        <taxon>Basidiomycota</taxon>
        <taxon>Agaricomycotina</taxon>
        <taxon>Agaricomycetes</taxon>
        <taxon>Polyporales</taxon>
        <taxon>Irpicaceae</taxon>
        <taxon>Irpex</taxon>
    </lineage>
</organism>